<gene>
    <name evidence="3" type="ORF">MGAL_10B050572</name>
</gene>
<organism evidence="3 4">
    <name type="scientific">Mytilus galloprovincialis</name>
    <name type="common">Mediterranean mussel</name>
    <dbReference type="NCBI Taxonomy" id="29158"/>
    <lineage>
        <taxon>Eukaryota</taxon>
        <taxon>Metazoa</taxon>
        <taxon>Spiralia</taxon>
        <taxon>Lophotrochozoa</taxon>
        <taxon>Mollusca</taxon>
        <taxon>Bivalvia</taxon>
        <taxon>Autobranchia</taxon>
        <taxon>Pteriomorphia</taxon>
        <taxon>Mytilida</taxon>
        <taxon>Mytiloidea</taxon>
        <taxon>Mytilidae</taxon>
        <taxon>Mytilinae</taxon>
        <taxon>Mytilus</taxon>
    </lineage>
</organism>
<dbReference type="GO" id="GO:0008270">
    <property type="term" value="F:zinc ion binding"/>
    <property type="evidence" value="ECO:0007669"/>
    <property type="project" value="UniProtKB-KW"/>
</dbReference>
<feature type="domain" description="B box-type" evidence="2">
    <location>
        <begin position="11"/>
        <end position="59"/>
    </location>
</feature>
<evidence type="ECO:0000256" key="1">
    <source>
        <dbReference type="PROSITE-ProRule" id="PRU00024"/>
    </source>
</evidence>
<dbReference type="InterPro" id="IPR000315">
    <property type="entry name" value="Znf_B-box"/>
</dbReference>
<evidence type="ECO:0000259" key="2">
    <source>
        <dbReference type="PROSITE" id="PS50119"/>
    </source>
</evidence>
<dbReference type="AlphaFoldDB" id="A0A8B6BX64"/>
<keyword evidence="4" id="KW-1185">Reference proteome</keyword>
<keyword evidence="1" id="KW-0479">Metal-binding</keyword>
<dbReference type="Gene3D" id="2.120.10.30">
    <property type="entry name" value="TolB, C-terminal domain"/>
    <property type="match status" value="1"/>
</dbReference>
<keyword evidence="1" id="KW-0863">Zinc-finger</keyword>
<dbReference type="CDD" id="cd19757">
    <property type="entry name" value="Bbox1"/>
    <property type="match status" value="1"/>
</dbReference>
<evidence type="ECO:0000313" key="3">
    <source>
        <dbReference type="EMBL" id="VDH97203.1"/>
    </source>
</evidence>
<dbReference type="PROSITE" id="PS50119">
    <property type="entry name" value="ZF_BBOX"/>
    <property type="match status" value="1"/>
</dbReference>
<accession>A0A8B6BX64</accession>
<name>A0A8B6BX64_MYTGA</name>
<protein>
    <recommendedName>
        <fullName evidence="2">B box-type domain-containing protein</fullName>
    </recommendedName>
</protein>
<keyword evidence="1" id="KW-0862">Zinc</keyword>
<reference evidence="3" key="1">
    <citation type="submission" date="2018-11" db="EMBL/GenBank/DDBJ databases">
        <authorList>
            <person name="Alioto T."/>
            <person name="Alioto T."/>
        </authorList>
    </citation>
    <scope>NUCLEOTIDE SEQUENCE</scope>
</reference>
<dbReference type="Proteomes" id="UP000596742">
    <property type="component" value="Unassembled WGS sequence"/>
</dbReference>
<evidence type="ECO:0000313" key="4">
    <source>
        <dbReference type="Proteomes" id="UP000596742"/>
    </source>
</evidence>
<sequence>MASSKSINKRQFPSLCELCKVETKIKWKCTNCDLLMCDQCKDKVHPKLKKSMEHKVIPIGKTRTPESTQDPKTASSFKIKAVQEYTTELSVVVAILQCSENTFWIHDFSSEKSIQKISLQNDSRIKVLLNLKEFAFRTALMGNGDLLVSNETSNLKIMKMNATKLTASVYNLNPYIALSLHCSSDKKVIVGGTKKLPIDYSVSGGGVVIVMDLQGHHEVVYEFDKNKKPLFTNPAGIITSKGNIMIINQITSDFKGRVITLEKGVVSQIYTGHNDVNCKNHPFKPEQIATTQLDNVIISDMYNNTIHVLDNSGHLLFYCNTMEAGVMGPASLTCIKQGKLLIGCSIPKLSAKNPNAKIYEVDIPKYI</sequence>
<comment type="caution">
    <text evidence="3">The sequence shown here is derived from an EMBL/GenBank/DDBJ whole genome shotgun (WGS) entry which is preliminary data.</text>
</comment>
<dbReference type="EMBL" id="UYJE01000867">
    <property type="protein sequence ID" value="VDH97203.1"/>
    <property type="molecule type" value="Genomic_DNA"/>
</dbReference>
<dbReference type="OrthoDB" id="6171909at2759"/>
<dbReference type="SUPFAM" id="SSF101898">
    <property type="entry name" value="NHL repeat"/>
    <property type="match status" value="1"/>
</dbReference>
<proteinExistence type="predicted"/>
<dbReference type="InterPro" id="IPR011042">
    <property type="entry name" value="6-blade_b-propeller_TolB-like"/>
</dbReference>